<dbReference type="RefSeq" id="WP_322186420.1">
    <property type="nucleotide sequence ID" value="NZ_JAXLPB010000002.1"/>
</dbReference>
<comment type="caution">
    <text evidence="4">The sequence shown here is derived from an EMBL/GenBank/DDBJ whole genome shotgun (WGS) entry which is preliminary data.</text>
</comment>
<organism evidence="4 5">
    <name type="scientific">Fulvimarina uroteuthidis</name>
    <dbReference type="NCBI Taxonomy" id="3098149"/>
    <lineage>
        <taxon>Bacteria</taxon>
        <taxon>Pseudomonadati</taxon>
        <taxon>Pseudomonadota</taxon>
        <taxon>Alphaproteobacteria</taxon>
        <taxon>Hyphomicrobiales</taxon>
        <taxon>Aurantimonadaceae</taxon>
        <taxon>Fulvimarina</taxon>
    </lineage>
</organism>
<accession>A0ABU5I1F1</accession>
<evidence type="ECO:0000259" key="3">
    <source>
        <dbReference type="Pfam" id="PF02826"/>
    </source>
</evidence>
<feature type="domain" description="D-isomer specific 2-hydroxyacid dehydrogenase NAD-binding" evidence="3">
    <location>
        <begin position="104"/>
        <end position="277"/>
    </location>
</feature>
<name>A0ABU5I1F1_9HYPH</name>
<dbReference type="InterPro" id="IPR036291">
    <property type="entry name" value="NAD(P)-bd_dom_sf"/>
</dbReference>
<dbReference type="Pfam" id="PF02826">
    <property type="entry name" value="2-Hacid_dh_C"/>
    <property type="match status" value="1"/>
</dbReference>
<evidence type="ECO:0000256" key="2">
    <source>
        <dbReference type="ARBA" id="ARBA00023027"/>
    </source>
</evidence>
<protein>
    <submittedName>
        <fullName evidence="4">Glyoxylate/hydroxypyruvate reductase A</fullName>
    </submittedName>
</protein>
<dbReference type="EMBL" id="JAXLPB010000002">
    <property type="protein sequence ID" value="MDY8108957.1"/>
    <property type="molecule type" value="Genomic_DNA"/>
</dbReference>
<evidence type="ECO:0000313" key="5">
    <source>
        <dbReference type="Proteomes" id="UP001294412"/>
    </source>
</evidence>
<keyword evidence="5" id="KW-1185">Reference proteome</keyword>
<evidence type="ECO:0000313" key="4">
    <source>
        <dbReference type="EMBL" id="MDY8108957.1"/>
    </source>
</evidence>
<keyword evidence="2" id="KW-0520">NAD</keyword>
<dbReference type="CDD" id="cd12164">
    <property type="entry name" value="GDH_like_2"/>
    <property type="match status" value="1"/>
</dbReference>
<proteinExistence type="predicted"/>
<dbReference type="PANTHER" id="PTHR43333:SF1">
    <property type="entry name" value="D-ISOMER SPECIFIC 2-HYDROXYACID DEHYDROGENASE NAD-BINDING DOMAIN-CONTAINING PROTEIN"/>
    <property type="match status" value="1"/>
</dbReference>
<sequence length="312" mass="34336">MVAVPFVHTMQSEEASEWQAELQSALPEYRVCSPGSLSKAEAQAVKVAIVANPEPSELDRFPSLVWVQSLWAGVERLVTSLRDTVGIVRLVDPVLANTMAEGVLAHVLYLHRRMPEYRAQQQEGIWRPLRQPTASERTIALLGIGELGRSCADLLVRCGFRVIGWSRSPSDMEGFECHSGKNALPVVLENADIIVVLLPLTDETFGLIDARMLAKCRRGASLINVARGPIVHTSALLNALDDGQIAHAILDVFEVEPLPRTSPLWTHRAVSVMPHVAAPTSQRSASLIAARNIRAYFERHEMPTSVDRSIGY</sequence>
<keyword evidence="1" id="KW-0560">Oxidoreductase</keyword>
<gene>
    <name evidence="4" type="ORF">U0C82_07335</name>
</gene>
<reference evidence="4 5" key="1">
    <citation type="submission" date="2023-12" db="EMBL/GenBank/DDBJ databases">
        <title>Description of Novel Strain Fulvimarina sp. 2208YS6-2-32 isolated from Uroteuthis (Photololigo) edulis.</title>
        <authorList>
            <person name="Park J.-S."/>
        </authorList>
    </citation>
    <scope>NUCLEOTIDE SEQUENCE [LARGE SCALE GENOMIC DNA]</scope>
    <source>
        <strain evidence="4 5">2208YS6-2-32</strain>
    </source>
</reference>
<evidence type="ECO:0000256" key="1">
    <source>
        <dbReference type="ARBA" id="ARBA00023002"/>
    </source>
</evidence>
<dbReference type="SUPFAM" id="SSF51735">
    <property type="entry name" value="NAD(P)-binding Rossmann-fold domains"/>
    <property type="match status" value="1"/>
</dbReference>
<dbReference type="Proteomes" id="UP001294412">
    <property type="component" value="Unassembled WGS sequence"/>
</dbReference>
<dbReference type="PANTHER" id="PTHR43333">
    <property type="entry name" value="2-HACID_DH_C DOMAIN-CONTAINING PROTEIN"/>
    <property type="match status" value="1"/>
</dbReference>
<dbReference type="InterPro" id="IPR006140">
    <property type="entry name" value="D-isomer_DH_NAD-bd"/>
</dbReference>
<dbReference type="Gene3D" id="3.40.50.720">
    <property type="entry name" value="NAD(P)-binding Rossmann-like Domain"/>
    <property type="match status" value="2"/>
</dbReference>